<reference evidence="1 2" key="2">
    <citation type="submission" date="2013-02" db="EMBL/GenBank/DDBJ databases">
        <title>The Genome Sequence of Plasmodium falciparum Vietnam Oak-Knoll (FVO).</title>
        <authorList>
            <consortium name="The Broad Institute Genome Sequencing Platform"/>
            <consortium name="The Broad Institute Genome Sequencing Center for Infectious Disease"/>
            <person name="Neafsey D."/>
            <person name="Cheeseman I."/>
            <person name="Volkman S."/>
            <person name="Adams J."/>
            <person name="Walker B."/>
            <person name="Young S.K."/>
            <person name="Zeng Q."/>
            <person name="Gargeya S."/>
            <person name="Fitzgerald M."/>
            <person name="Haas B."/>
            <person name="Abouelleil A."/>
            <person name="Alvarado L."/>
            <person name="Arachchi H.M."/>
            <person name="Berlin A.M."/>
            <person name="Chapman S.B."/>
            <person name="Dewar J."/>
            <person name="Goldberg J."/>
            <person name="Griggs A."/>
            <person name="Gujja S."/>
            <person name="Hansen M."/>
            <person name="Howarth C."/>
            <person name="Imamovic A."/>
            <person name="Larimer J."/>
            <person name="McCowan C."/>
            <person name="Murphy C."/>
            <person name="Neiman D."/>
            <person name="Pearson M."/>
            <person name="Priest M."/>
            <person name="Roberts A."/>
            <person name="Saif S."/>
            <person name="Shea T."/>
            <person name="Sisk P."/>
            <person name="Sykes S."/>
            <person name="Wortman J."/>
            <person name="Nusbaum C."/>
            <person name="Birren B."/>
        </authorList>
    </citation>
    <scope>NUCLEOTIDE SEQUENCE [LARGE SCALE GENOMIC DNA]</scope>
    <source>
        <strain evidence="2">Vietnam Oak-Knoll (FVO)</strain>
    </source>
</reference>
<evidence type="ECO:0000313" key="1">
    <source>
        <dbReference type="EMBL" id="ETW18544.1"/>
    </source>
</evidence>
<proteinExistence type="predicted"/>
<gene>
    <name evidence="1" type="ORF">PFFVO_02443</name>
</gene>
<dbReference type="AlphaFoldDB" id="A0A024V7T8"/>
<protein>
    <submittedName>
        <fullName evidence="1">Uncharacterized protein</fullName>
    </submittedName>
</protein>
<accession>A0A024V7T8</accession>
<organism evidence="1 2">
    <name type="scientific">Plasmodium falciparum Vietnam Oak-Knoll</name>
    <name type="common">FVO</name>
    <dbReference type="NCBI Taxonomy" id="1036723"/>
    <lineage>
        <taxon>Eukaryota</taxon>
        <taxon>Sar</taxon>
        <taxon>Alveolata</taxon>
        <taxon>Apicomplexa</taxon>
        <taxon>Aconoidasida</taxon>
        <taxon>Haemosporida</taxon>
        <taxon>Plasmodiidae</taxon>
        <taxon>Plasmodium</taxon>
        <taxon>Plasmodium (Laverania)</taxon>
    </lineage>
</organism>
<sequence length="49" mass="5822">MNTLNLPLLQQPFGYKVKNRNKEKINEIESLLFIHISKNNKIETVLRKI</sequence>
<reference evidence="1 2" key="1">
    <citation type="submission" date="2013-02" db="EMBL/GenBank/DDBJ databases">
        <title>The Genome Annotation of Plasmodium falciparum Vietnam Oak-Knoll (FVO).</title>
        <authorList>
            <consortium name="The Broad Institute Genome Sequencing Platform"/>
            <consortium name="The Broad Institute Genome Sequencing Center for Infectious Disease"/>
            <person name="Neafsey D."/>
            <person name="Hoffman S."/>
            <person name="Volkman S."/>
            <person name="Rosenthal P."/>
            <person name="Walker B."/>
            <person name="Young S.K."/>
            <person name="Zeng Q."/>
            <person name="Gargeya S."/>
            <person name="Fitzgerald M."/>
            <person name="Haas B."/>
            <person name="Abouelleil A."/>
            <person name="Allen A.W."/>
            <person name="Alvarado L."/>
            <person name="Arachchi H.M."/>
            <person name="Berlin A.M."/>
            <person name="Chapman S.B."/>
            <person name="Gainer-Dewar J."/>
            <person name="Goldberg J."/>
            <person name="Griggs A."/>
            <person name="Gujja S."/>
            <person name="Hansen M."/>
            <person name="Howarth C."/>
            <person name="Imamovic A."/>
            <person name="Ireland A."/>
            <person name="Larimer J."/>
            <person name="McCowan C."/>
            <person name="Murphy C."/>
            <person name="Pearson M."/>
            <person name="Poon T.W."/>
            <person name="Priest M."/>
            <person name="Roberts A."/>
            <person name="Saif S."/>
            <person name="Shea T."/>
            <person name="Sisk P."/>
            <person name="Sykes S."/>
            <person name="Wortman J."/>
            <person name="Nusbaum C."/>
            <person name="Birren B."/>
        </authorList>
    </citation>
    <scope>NUCLEOTIDE SEQUENCE [LARGE SCALE GENOMIC DNA]</scope>
    <source>
        <strain evidence="2">Vietnam Oak-Knoll (FVO)</strain>
    </source>
</reference>
<dbReference type="Proteomes" id="UP000030690">
    <property type="component" value="Unassembled WGS sequence"/>
</dbReference>
<dbReference type="EMBL" id="KI925078">
    <property type="protein sequence ID" value="ETW18544.1"/>
    <property type="molecule type" value="Genomic_DNA"/>
</dbReference>
<name>A0A024V7T8_PLAFA</name>
<evidence type="ECO:0000313" key="2">
    <source>
        <dbReference type="Proteomes" id="UP000030690"/>
    </source>
</evidence>